<keyword evidence="2" id="KW-0378">Hydrolase</keyword>
<protein>
    <submittedName>
        <fullName evidence="2">Alpha/beta hydrolase</fullName>
    </submittedName>
</protein>
<dbReference type="InterPro" id="IPR000073">
    <property type="entry name" value="AB_hydrolase_1"/>
</dbReference>
<evidence type="ECO:0000259" key="1">
    <source>
        <dbReference type="Pfam" id="PF12697"/>
    </source>
</evidence>
<evidence type="ECO:0000313" key="5">
    <source>
        <dbReference type="Proteomes" id="UP000266042"/>
    </source>
</evidence>
<proteinExistence type="predicted"/>
<dbReference type="Gene3D" id="3.40.50.1820">
    <property type="entry name" value="alpha/beta hydrolase"/>
    <property type="match status" value="1"/>
</dbReference>
<keyword evidence="4" id="KW-1185">Reference proteome</keyword>
<accession>A0A398DAR0</accession>
<evidence type="ECO:0000313" key="4">
    <source>
        <dbReference type="Proteomes" id="UP000265724"/>
    </source>
</evidence>
<gene>
    <name evidence="3" type="ORF">SMC2_06815</name>
    <name evidence="2" type="ORF">SMC3_07215</name>
</gene>
<dbReference type="GO" id="GO:0016020">
    <property type="term" value="C:membrane"/>
    <property type="evidence" value="ECO:0007669"/>
    <property type="project" value="TreeGrafter"/>
</dbReference>
<dbReference type="SUPFAM" id="SSF53474">
    <property type="entry name" value="alpha/beta-Hydrolases"/>
    <property type="match status" value="1"/>
</dbReference>
<dbReference type="Pfam" id="PF12697">
    <property type="entry name" value="Abhydrolase_6"/>
    <property type="match status" value="1"/>
</dbReference>
<dbReference type="Proteomes" id="UP000266042">
    <property type="component" value="Unassembled WGS sequence"/>
</dbReference>
<dbReference type="PANTHER" id="PTHR43798">
    <property type="entry name" value="MONOACYLGLYCEROL LIPASE"/>
    <property type="match status" value="1"/>
</dbReference>
<dbReference type="InterPro" id="IPR050266">
    <property type="entry name" value="AB_hydrolase_sf"/>
</dbReference>
<dbReference type="EMBL" id="QXIX01000054">
    <property type="protein sequence ID" value="RIE12572.1"/>
    <property type="molecule type" value="Genomic_DNA"/>
</dbReference>
<dbReference type="AlphaFoldDB" id="A0A398DAR0"/>
<dbReference type="InterPro" id="IPR029058">
    <property type="entry name" value="AB_hydrolase_fold"/>
</dbReference>
<dbReference type="GO" id="GO:0046464">
    <property type="term" value="P:acylglycerol catabolic process"/>
    <property type="evidence" value="ECO:0007669"/>
    <property type="project" value="TreeGrafter"/>
</dbReference>
<dbReference type="EMBL" id="QXIW01000031">
    <property type="protein sequence ID" value="RIE12175.1"/>
    <property type="molecule type" value="Genomic_DNA"/>
</dbReference>
<evidence type="ECO:0000313" key="3">
    <source>
        <dbReference type="EMBL" id="RIE12572.1"/>
    </source>
</evidence>
<organism evidence="2 5">
    <name type="scientific">Candidatus Cryosericum hinesii</name>
    <dbReference type="NCBI Taxonomy" id="2290915"/>
    <lineage>
        <taxon>Bacteria</taxon>
        <taxon>Pseudomonadati</taxon>
        <taxon>Caldisericota/Cryosericota group</taxon>
        <taxon>Candidatus Cryosericota</taxon>
        <taxon>Candidatus Cryosericia</taxon>
        <taxon>Candidatus Cryosericales</taxon>
        <taxon>Candidatus Cryosericaceae</taxon>
        <taxon>Candidatus Cryosericum</taxon>
    </lineage>
</organism>
<feature type="domain" description="AB hydrolase-1" evidence="1">
    <location>
        <begin position="16"/>
        <end position="239"/>
    </location>
</feature>
<dbReference type="GO" id="GO:0047372">
    <property type="term" value="F:monoacylglycerol lipase activity"/>
    <property type="evidence" value="ECO:0007669"/>
    <property type="project" value="TreeGrafter"/>
</dbReference>
<dbReference type="PANTHER" id="PTHR43798:SF5">
    <property type="entry name" value="MONOACYLGLYCEROL LIPASE ABHD6"/>
    <property type="match status" value="1"/>
</dbReference>
<reference evidence="4 5" key="1">
    <citation type="submission" date="2018-09" db="EMBL/GenBank/DDBJ databases">
        <title>Discovery and Ecogenomic Context for Candidatus Cryosericales, a Global Caldiserica Order Active in Thawing Permafrost.</title>
        <authorList>
            <person name="Martinez M.A."/>
            <person name="Woodcroft B.J."/>
            <person name="Ignacio Espinoza J.C."/>
            <person name="Zayed A."/>
            <person name="Singleton C.M."/>
            <person name="Boyd J."/>
            <person name="Li Y.-F."/>
            <person name="Purvine S."/>
            <person name="Maughan H."/>
            <person name="Hodgkins S.B."/>
            <person name="Anderson D."/>
            <person name="Sederholm M."/>
            <person name="Temperton B."/>
            <person name="Saleska S.R."/>
            <person name="Tyson G.W."/>
            <person name="Rich V.I."/>
        </authorList>
    </citation>
    <scope>NUCLEOTIDE SEQUENCE [LARGE SCALE GENOMIC DNA]</scope>
    <source>
        <strain evidence="3 4">SMC2</strain>
        <strain evidence="2 5">SMC3</strain>
    </source>
</reference>
<comment type="caution">
    <text evidence="2">The sequence shown here is derived from an EMBL/GenBank/DDBJ whole genome shotgun (WGS) entry which is preliminary data.</text>
</comment>
<dbReference type="RefSeq" id="WP_119087153.1">
    <property type="nucleotide sequence ID" value="NZ_QXIV01000020.1"/>
</dbReference>
<name>A0A398DAR0_9BACT</name>
<sequence length="257" mass="27380">MGMYVQEVGPAGAPTIVLLHGAGVGGWMWRDTMAALSEVHLLVPDMPEQGQSQDAGLFSISGTARLVADLITERAHGGKAFVAGLSLGAQVTVSLLGSRPDVVLGAFASGTLVRPIAGVGLVNAMLPLYMPMRNVRWLVRANMKTLEVPDKFESDFARETAALTTASYRRMTVENAAFRVPPGLGSVTCPVLITVGEREMKVMKESAHDLVAAAPSARAFIVAGHGHNWPVQDPSLYAQVVRAWMTNGPLPDMLRPL</sequence>
<evidence type="ECO:0000313" key="2">
    <source>
        <dbReference type="EMBL" id="RIE12175.1"/>
    </source>
</evidence>
<dbReference type="Proteomes" id="UP000265724">
    <property type="component" value="Unassembled WGS sequence"/>
</dbReference>